<accession>A0A6M2E5B6</accession>
<name>A0A6M2E5B6_9ACAR</name>
<keyword evidence="1" id="KW-0732">Signal</keyword>
<protein>
    <submittedName>
        <fullName evidence="2">Putative secreted protein</fullName>
    </submittedName>
</protein>
<dbReference type="EMBL" id="GIDH01000618">
    <property type="protein sequence ID" value="NOV52561.1"/>
    <property type="molecule type" value="Transcribed_RNA"/>
</dbReference>
<sequence>MRWFRLAFLCARCFCPGVHSAFLRHFAFLSVARWKAAKTLSRNVWAAAENQLQRAKRRSGIFSSKGQRGPCGSSGEYLATDVNSVLKLHQARRALHMRPRHICSTSSAQLAPRRILLS</sequence>
<evidence type="ECO:0000313" key="2">
    <source>
        <dbReference type="EMBL" id="NOV52561.1"/>
    </source>
</evidence>
<reference evidence="2" key="1">
    <citation type="submission" date="2019-12" db="EMBL/GenBank/DDBJ databases">
        <title>The sialotranscriptome of the gopher-tortoise tick, Amblyomma tuberculatum.</title>
        <authorList>
            <person name="Karim S."/>
            <person name="Andersen J."/>
            <person name="Kumar D."/>
            <person name="Adamson S."/>
            <person name="Ennen J."/>
            <person name="Qualis C.P."/>
            <person name="Ribeiro J.M.C."/>
        </authorList>
    </citation>
    <scope>NUCLEOTIDE SEQUENCE</scope>
    <source>
        <strain evidence="2">Removed</strain>
        <tissue evidence="2">Salivary glands</tissue>
    </source>
</reference>
<evidence type="ECO:0000256" key="1">
    <source>
        <dbReference type="SAM" id="SignalP"/>
    </source>
</evidence>
<dbReference type="AlphaFoldDB" id="A0A6M2E5B6"/>
<proteinExistence type="predicted"/>
<organism evidence="2">
    <name type="scientific">Amblyomma tuberculatum</name>
    <dbReference type="NCBI Taxonomy" id="48802"/>
    <lineage>
        <taxon>Eukaryota</taxon>
        <taxon>Metazoa</taxon>
        <taxon>Ecdysozoa</taxon>
        <taxon>Arthropoda</taxon>
        <taxon>Chelicerata</taxon>
        <taxon>Arachnida</taxon>
        <taxon>Acari</taxon>
        <taxon>Parasitiformes</taxon>
        <taxon>Ixodida</taxon>
        <taxon>Ixodoidea</taxon>
        <taxon>Ixodidae</taxon>
        <taxon>Amblyomminae</taxon>
        <taxon>Amblyomma</taxon>
    </lineage>
</organism>
<feature type="chain" id="PRO_5027072824" evidence="1">
    <location>
        <begin position="21"/>
        <end position="118"/>
    </location>
</feature>
<feature type="signal peptide" evidence="1">
    <location>
        <begin position="1"/>
        <end position="20"/>
    </location>
</feature>